<evidence type="ECO:0000256" key="3">
    <source>
        <dbReference type="ARBA" id="ARBA00023163"/>
    </source>
</evidence>
<dbReference type="Proteomes" id="UP000192610">
    <property type="component" value="Unassembled WGS sequence"/>
</dbReference>
<dbReference type="InterPro" id="IPR018060">
    <property type="entry name" value="HTH_AraC"/>
</dbReference>
<keyword evidence="3" id="KW-0804">Transcription</keyword>
<evidence type="ECO:0000256" key="1">
    <source>
        <dbReference type="ARBA" id="ARBA00023015"/>
    </source>
</evidence>
<evidence type="ECO:0000256" key="2">
    <source>
        <dbReference type="ARBA" id="ARBA00023125"/>
    </source>
</evidence>
<dbReference type="SMART" id="SM00342">
    <property type="entry name" value="HTH_ARAC"/>
    <property type="match status" value="1"/>
</dbReference>
<keyword evidence="1" id="KW-0805">Transcription regulation</keyword>
<name>A0A1V9EPH1_9BACT</name>
<dbReference type="InterPro" id="IPR050204">
    <property type="entry name" value="AraC_XylS_family_regulators"/>
</dbReference>
<dbReference type="GO" id="GO:0043565">
    <property type="term" value="F:sequence-specific DNA binding"/>
    <property type="evidence" value="ECO:0007669"/>
    <property type="project" value="InterPro"/>
</dbReference>
<dbReference type="PROSITE" id="PS01124">
    <property type="entry name" value="HTH_ARAC_FAMILY_2"/>
    <property type="match status" value="1"/>
</dbReference>
<dbReference type="GO" id="GO:0003700">
    <property type="term" value="F:DNA-binding transcription factor activity"/>
    <property type="evidence" value="ECO:0007669"/>
    <property type="project" value="InterPro"/>
</dbReference>
<dbReference type="AlphaFoldDB" id="A0A1V9EPH1"/>
<comment type="caution">
    <text evidence="5">The sequence shown here is derived from an EMBL/GenBank/DDBJ whole genome shotgun (WGS) entry which is preliminary data.</text>
</comment>
<evidence type="ECO:0000259" key="4">
    <source>
        <dbReference type="PROSITE" id="PS01124"/>
    </source>
</evidence>
<proteinExistence type="predicted"/>
<dbReference type="Pfam" id="PF12833">
    <property type="entry name" value="HTH_18"/>
    <property type="match status" value="1"/>
</dbReference>
<accession>A0A1V9EPH1</accession>
<dbReference type="Gene3D" id="1.10.10.60">
    <property type="entry name" value="Homeodomain-like"/>
    <property type="match status" value="1"/>
</dbReference>
<dbReference type="STRING" id="354355.SAMN05660816_02357"/>
<reference evidence="6" key="1">
    <citation type="submission" date="2016-04" db="EMBL/GenBank/DDBJ databases">
        <authorList>
            <person name="Chen L."/>
            <person name="Zhuang W."/>
            <person name="Wang G."/>
        </authorList>
    </citation>
    <scope>NUCLEOTIDE SEQUENCE [LARGE SCALE GENOMIC DNA]</scope>
    <source>
        <strain evidence="6">17621</strain>
    </source>
</reference>
<keyword evidence="2" id="KW-0238">DNA-binding</keyword>
<feature type="domain" description="HTH araC/xylS-type" evidence="4">
    <location>
        <begin position="160"/>
        <end position="257"/>
    </location>
</feature>
<dbReference type="InterPro" id="IPR009057">
    <property type="entry name" value="Homeodomain-like_sf"/>
</dbReference>
<organism evidence="5 6">
    <name type="scientific">Niastella yeongjuensis</name>
    <dbReference type="NCBI Taxonomy" id="354355"/>
    <lineage>
        <taxon>Bacteria</taxon>
        <taxon>Pseudomonadati</taxon>
        <taxon>Bacteroidota</taxon>
        <taxon>Chitinophagia</taxon>
        <taxon>Chitinophagales</taxon>
        <taxon>Chitinophagaceae</taxon>
        <taxon>Niastella</taxon>
    </lineage>
</organism>
<dbReference type="EMBL" id="LVXG01000018">
    <property type="protein sequence ID" value="OQP48030.1"/>
    <property type="molecule type" value="Genomic_DNA"/>
</dbReference>
<keyword evidence="6" id="KW-1185">Reference proteome</keyword>
<evidence type="ECO:0000313" key="5">
    <source>
        <dbReference type="EMBL" id="OQP48030.1"/>
    </source>
</evidence>
<dbReference type="PANTHER" id="PTHR46796">
    <property type="entry name" value="HTH-TYPE TRANSCRIPTIONAL ACTIVATOR RHAS-RELATED"/>
    <property type="match status" value="1"/>
</dbReference>
<dbReference type="SUPFAM" id="SSF46689">
    <property type="entry name" value="Homeodomain-like"/>
    <property type="match status" value="1"/>
</dbReference>
<sequence>MYELAIFAGMSMDKNFPLVLFWPGYFMYAGRGADTKVHAHHAIQIAIALESPIDVVYKSGQGSYQAVIINSDVAHECRTHGSSFVLINIDPETDIGAALKKEYLGKSGIAALASVDEYLSQLKSLLAGHNPTDEIYQLTNHFLHSIAHKHTPEPLDERIGQVLELLRQPELEVVSVKDLAGAVHLSPGRLIHLFTQQVGIPVRKYILWSKLMASLKRLDRHANFTHVALGGGFADAPHFNRTFKRMFGLSPTALLKSGR</sequence>
<protein>
    <recommendedName>
        <fullName evidence="4">HTH araC/xylS-type domain-containing protein</fullName>
    </recommendedName>
</protein>
<gene>
    <name evidence="5" type="ORF">A4H97_29785</name>
</gene>
<evidence type="ECO:0000313" key="6">
    <source>
        <dbReference type="Proteomes" id="UP000192610"/>
    </source>
</evidence>